<keyword evidence="3" id="KW-1185">Reference proteome</keyword>
<comment type="caution">
    <text evidence="2">The sequence shown here is derived from an EMBL/GenBank/DDBJ whole genome shotgun (WGS) entry which is preliminary data.</text>
</comment>
<dbReference type="RefSeq" id="WP_116724382.1">
    <property type="nucleotide sequence ID" value="NZ_QCZI01000005.1"/>
</dbReference>
<reference evidence="2 3" key="1">
    <citation type="submission" date="2018-04" db="EMBL/GenBank/DDBJ databases">
        <title>Flavobacterium sp. nov., isolated from glacier ice.</title>
        <authorList>
            <person name="Liu Q."/>
            <person name="Xin Y.-H."/>
        </authorList>
    </citation>
    <scope>NUCLEOTIDE SEQUENCE [LARGE SCALE GENOMIC DNA]</scope>
    <source>
        <strain evidence="2 3">RB1R5</strain>
    </source>
</reference>
<feature type="transmembrane region" description="Helical" evidence="1">
    <location>
        <begin position="121"/>
        <end position="143"/>
    </location>
</feature>
<evidence type="ECO:0000256" key="1">
    <source>
        <dbReference type="SAM" id="Phobius"/>
    </source>
</evidence>
<feature type="transmembrane region" description="Helical" evidence="1">
    <location>
        <begin position="7"/>
        <end position="27"/>
    </location>
</feature>
<dbReference type="EMBL" id="QCZI01000005">
    <property type="protein sequence ID" value="PWA05897.1"/>
    <property type="molecule type" value="Genomic_DNA"/>
</dbReference>
<dbReference type="AlphaFoldDB" id="A0A2U1JL51"/>
<name>A0A2U1JL51_9FLAO</name>
<gene>
    <name evidence="2" type="ORF">DB895_05605</name>
</gene>
<organism evidence="2 3">
    <name type="scientific">Flavobacterium psychrotolerans</name>
    <dbReference type="NCBI Taxonomy" id="2169410"/>
    <lineage>
        <taxon>Bacteria</taxon>
        <taxon>Pseudomonadati</taxon>
        <taxon>Bacteroidota</taxon>
        <taxon>Flavobacteriia</taxon>
        <taxon>Flavobacteriales</taxon>
        <taxon>Flavobacteriaceae</taxon>
        <taxon>Flavobacterium</taxon>
    </lineage>
</organism>
<keyword evidence="1" id="KW-0472">Membrane</keyword>
<feature type="transmembrane region" description="Helical" evidence="1">
    <location>
        <begin position="70"/>
        <end position="90"/>
    </location>
</feature>
<dbReference type="Proteomes" id="UP000245449">
    <property type="component" value="Unassembled WGS sequence"/>
</dbReference>
<sequence length="151" mass="16674">MTKAVKITQVCITINLLIAALIIIKMYGFRDLKGLITDFPLNFALGIVGLYFTGNFIAKKMDYLINVRQTNAVITGAIGLFLILFFGIFIGSTVGFLQKCIDGLGQDNVEEAAIDYYVKPFFWIVLFGFLPTLVTGSILGICIRKMNTATN</sequence>
<feature type="transmembrane region" description="Helical" evidence="1">
    <location>
        <begin position="39"/>
        <end position="58"/>
    </location>
</feature>
<evidence type="ECO:0000313" key="3">
    <source>
        <dbReference type="Proteomes" id="UP000245449"/>
    </source>
</evidence>
<accession>A0A2U1JL51</accession>
<evidence type="ECO:0000313" key="2">
    <source>
        <dbReference type="EMBL" id="PWA05897.1"/>
    </source>
</evidence>
<protein>
    <submittedName>
        <fullName evidence="2">Uncharacterized protein</fullName>
    </submittedName>
</protein>
<dbReference type="OrthoDB" id="1377485at2"/>
<keyword evidence="1" id="KW-1133">Transmembrane helix</keyword>
<keyword evidence="1" id="KW-0812">Transmembrane</keyword>
<proteinExistence type="predicted"/>